<proteinExistence type="predicted"/>
<dbReference type="AlphaFoldDB" id="A0A1I2ZFI9"/>
<name>A0A1I2ZFI9_9BACT</name>
<dbReference type="Proteomes" id="UP000198724">
    <property type="component" value="Unassembled WGS sequence"/>
</dbReference>
<protein>
    <recommendedName>
        <fullName evidence="3">DUF4905 domain-containing protein</fullName>
    </recommendedName>
</protein>
<dbReference type="RefSeq" id="WP_245756322.1">
    <property type="nucleotide sequence ID" value="NZ_FOOT01000013.1"/>
</dbReference>
<reference evidence="2" key="1">
    <citation type="submission" date="2016-10" db="EMBL/GenBank/DDBJ databases">
        <authorList>
            <person name="Varghese N."/>
            <person name="Submissions S."/>
        </authorList>
    </citation>
    <scope>NUCLEOTIDE SEQUENCE [LARGE SCALE GENOMIC DNA]</scope>
    <source>
        <strain evidence="2">LP51</strain>
    </source>
</reference>
<accession>A0A1I2ZFI9</accession>
<dbReference type="EMBL" id="FOOT01000013">
    <property type="protein sequence ID" value="SFH35881.1"/>
    <property type="molecule type" value="Genomic_DNA"/>
</dbReference>
<evidence type="ECO:0000313" key="2">
    <source>
        <dbReference type="Proteomes" id="UP000198724"/>
    </source>
</evidence>
<dbReference type="STRING" id="1436961.SAMN05421739_11326"/>
<gene>
    <name evidence="1" type="ORF">SAMN05421739_11326</name>
</gene>
<organism evidence="1 2">
    <name type="scientific">Pontibacter chinhatensis</name>
    <dbReference type="NCBI Taxonomy" id="1436961"/>
    <lineage>
        <taxon>Bacteria</taxon>
        <taxon>Pseudomonadati</taxon>
        <taxon>Bacteroidota</taxon>
        <taxon>Cytophagia</taxon>
        <taxon>Cytophagales</taxon>
        <taxon>Hymenobacteraceae</taxon>
        <taxon>Pontibacter</taxon>
    </lineage>
</organism>
<sequence>MRLDSSAARLALEVRDPDLLLTRFYTFNTHTHNLAQLPLPEAKAWWQGLEDAEFGNLYLHGYGNRQLGQHKGISAYKAADQSKLWEVAEMAFYGTMSGGILAYNPDRPELPLQLINPQTGAPTGSTCSQQEAAEAVAQYSRERFQDCLYPVLYRQGEAYFAQVQAFLEEQLQVQAVLALEYAETEAHLVISFYTSEESGKLKNELAVFDLDGKLHQKMEIASQLNGFGSDTFFIFNHKLYFILNKDILQVFQLLA</sequence>
<keyword evidence="2" id="KW-1185">Reference proteome</keyword>
<dbReference type="Pfam" id="PF16248">
    <property type="entry name" value="DUF4905"/>
    <property type="match status" value="1"/>
</dbReference>
<evidence type="ECO:0008006" key="3">
    <source>
        <dbReference type="Google" id="ProtNLM"/>
    </source>
</evidence>
<dbReference type="InterPro" id="IPR032595">
    <property type="entry name" value="DUF4905"/>
</dbReference>
<evidence type="ECO:0000313" key="1">
    <source>
        <dbReference type="EMBL" id="SFH35881.1"/>
    </source>
</evidence>